<proteinExistence type="predicted"/>
<sequence>MDVHLNQFQCTRNNPREKPGISPPYINILQYTSEPPSITTQQSPPSANPRKIVAMSDERTSNIFIPRTSLRSPGFVGPVVVATALVVASIFTAPWDDDFSVVKLSDPTFVGFVGIWGACTRYNAYNATTANPTAALTGNATFDAILQHMGKNKGCSGPAIGVPVNSTGLAGIPLPNSTIGFNVAPSENTNDQVWVEVMSSSQSHLLVTHAIAGVLATLGLLLLLIPYKSFEKSSPSLAKFLKVGSVSLVLVTLGAISCLVSFFLTLFTAIKVRNNINQIGGDTLTTLNTQKASSKRLHT</sequence>
<dbReference type="VEuPathDB" id="FungiDB:VP01_104g8"/>
<comment type="caution">
    <text evidence="2">The sequence shown here is derived from an EMBL/GenBank/DDBJ whole genome shotgun (WGS) entry which is preliminary data.</text>
</comment>
<keyword evidence="1" id="KW-0472">Membrane</keyword>
<dbReference type="OrthoDB" id="2498133at2759"/>
<keyword evidence="3" id="KW-1185">Reference proteome</keyword>
<reference evidence="2 3" key="1">
    <citation type="submission" date="2015-08" db="EMBL/GenBank/DDBJ databases">
        <title>Next Generation Sequencing and Analysis of the Genome of Puccinia sorghi L Schw, the Causal Agent of Maize Common Rust.</title>
        <authorList>
            <person name="Rochi L."/>
            <person name="Burguener G."/>
            <person name="Darino M."/>
            <person name="Turjanski A."/>
            <person name="Kreff E."/>
            <person name="Dieguez M.J."/>
            <person name="Sacco F."/>
        </authorList>
    </citation>
    <scope>NUCLEOTIDE SEQUENCE [LARGE SCALE GENOMIC DNA]</scope>
    <source>
        <strain evidence="2 3">RO10H11247</strain>
    </source>
</reference>
<keyword evidence="1" id="KW-0812">Transmembrane</keyword>
<protein>
    <submittedName>
        <fullName evidence="2">Uncharacterized protein</fullName>
    </submittedName>
</protein>
<evidence type="ECO:0000256" key="1">
    <source>
        <dbReference type="SAM" id="Phobius"/>
    </source>
</evidence>
<feature type="transmembrane region" description="Helical" evidence="1">
    <location>
        <begin position="246"/>
        <end position="270"/>
    </location>
</feature>
<evidence type="ECO:0000313" key="2">
    <source>
        <dbReference type="EMBL" id="KNZ64260.1"/>
    </source>
</evidence>
<name>A0A0L6VVL2_9BASI</name>
<organism evidence="2 3">
    <name type="scientific">Puccinia sorghi</name>
    <dbReference type="NCBI Taxonomy" id="27349"/>
    <lineage>
        <taxon>Eukaryota</taxon>
        <taxon>Fungi</taxon>
        <taxon>Dikarya</taxon>
        <taxon>Basidiomycota</taxon>
        <taxon>Pucciniomycotina</taxon>
        <taxon>Pucciniomycetes</taxon>
        <taxon>Pucciniales</taxon>
        <taxon>Pucciniaceae</taxon>
        <taxon>Puccinia</taxon>
    </lineage>
</organism>
<accession>A0A0L6VVL2</accession>
<dbReference type="AlphaFoldDB" id="A0A0L6VVL2"/>
<feature type="transmembrane region" description="Helical" evidence="1">
    <location>
        <begin position="206"/>
        <end position="225"/>
    </location>
</feature>
<evidence type="ECO:0000313" key="3">
    <source>
        <dbReference type="Proteomes" id="UP000037035"/>
    </source>
</evidence>
<dbReference type="EMBL" id="LAVV01000555">
    <property type="protein sequence ID" value="KNZ64260.1"/>
    <property type="molecule type" value="Genomic_DNA"/>
</dbReference>
<keyword evidence="1" id="KW-1133">Transmembrane helix</keyword>
<feature type="transmembrane region" description="Helical" evidence="1">
    <location>
        <begin position="75"/>
        <end position="95"/>
    </location>
</feature>
<dbReference type="Proteomes" id="UP000037035">
    <property type="component" value="Unassembled WGS sequence"/>
</dbReference>
<gene>
    <name evidence="2" type="ORF">VP01_104g8</name>
</gene>